<name>A0A1G7CYR9_9FLAO</name>
<protein>
    <submittedName>
        <fullName evidence="3">Nucleotide-binding universal stress protein, UspA family</fullName>
    </submittedName>
</protein>
<accession>A0A1G7CYR9</accession>
<keyword evidence="4" id="KW-1185">Reference proteome</keyword>
<proteinExistence type="inferred from homology"/>
<evidence type="ECO:0000313" key="4">
    <source>
        <dbReference type="Proteomes" id="UP000199109"/>
    </source>
</evidence>
<dbReference type="SUPFAM" id="SSF52402">
    <property type="entry name" value="Adenine nucleotide alpha hydrolases-like"/>
    <property type="match status" value="2"/>
</dbReference>
<dbReference type="OrthoDB" id="9788959at2"/>
<sequence>MDKRILVPTDFSKNALNAVRYALDLYKKQNCEFYFLNIFRVDSYTTDTLIIPEPGSAPYEAAKTKSEESFSKLLDMLKLHHDNPKHTYHTISTYNFLSEAFKQTISKKDIDLVVMGTQGATGARGVIFGSNTVNAMEKIRECPVLAVPEDVRFSTPQEIVFPTDYKSAFKRRELSYLIEVAKMHDAAIRVLYVAKNPDLNDNQENNKQLLEDILESVDHSFHTLTEKDVSDGITSFVESRNSDMIAFINRKHFFFGNVFSKPLVKEIGYDATVPVLALH</sequence>
<evidence type="ECO:0000256" key="1">
    <source>
        <dbReference type="ARBA" id="ARBA00008791"/>
    </source>
</evidence>
<dbReference type="AlphaFoldDB" id="A0A1G7CYR9"/>
<reference evidence="3 4" key="1">
    <citation type="submission" date="2016-10" db="EMBL/GenBank/DDBJ databases">
        <authorList>
            <person name="de Groot N.N."/>
        </authorList>
    </citation>
    <scope>NUCLEOTIDE SEQUENCE [LARGE SCALE GENOMIC DNA]</scope>
    <source>
        <strain evidence="3 4">DSM 23421</strain>
    </source>
</reference>
<dbReference type="InterPro" id="IPR006016">
    <property type="entry name" value="UspA"/>
</dbReference>
<dbReference type="CDD" id="cd00293">
    <property type="entry name" value="USP-like"/>
    <property type="match status" value="1"/>
</dbReference>
<dbReference type="STRING" id="641691.SAMN05421636_10590"/>
<evidence type="ECO:0000259" key="2">
    <source>
        <dbReference type="Pfam" id="PF00582"/>
    </source>
</evidence>
<dbReference type="InterPro" id="IPR014729">
    <property type="entry name" value="Rossmann-like_a/b/a_fold"/>
</dbReference>
<gene>
    <name evidence="3" type="ORF">SAMN05421636_10590</name>
</gene>
<dbReference type="RefSeq" id="WP_091868412.1">
    <property type="nucleotide sequence ID" value="NZ_FNAO01000005.1"/>
</dbReference>
<dbReference type="Pfam" id="PF00582">
    <property type="entry name" value="Usp"/>
    <property type="match status" value="1"/>
</dbReference>
<organism evidence="3 4">
    <name type="scientific">Pricia antarctica</name>
    <dbReference type="NCBI Taxonomy" id="641691"/>
    <lineage>
        <taxon>Bacteria</taxon>
        <taxon>Pseudomonadati</taxon>
        <taxon>Bacteroidota</taxon>
        <taxon>Flavobacteriia</taxon>
        <taxon>Flavobacteriales</taxon>
        <taxon>Flavobacteriaceae</taxon>
        <taxon>Pricia</taxon>
    </lineage>
</organism>
<dbReference type="Proteomes" id="UP000199109">
    <property type="component" value="Unassembled WGS sequence"/>
</dbReference>
<dbReference type="InterPro" id="IPR006015">
    <property type="entry name" value="Universal_stress_UspA"/>
</dbReference>
<dbReference type="PANTHER" id="PTHR46268:SF6">
    <property type="entry name" value="UNIVERSAL STRESS PROTEIN UP12"/>
    <property type="match status" value="1"/>
</dbReference>
<comment type="similarity">
    <text evidence="1">Belongs to the universal stress protein A family.</text>
</comment>
<dbReference type="PANTHER" id="PTHR46268">
    <property type="entry name" value="STRESS RESPONSE PROTEIN NHAX"/>
    <property type="match status" value="1"/>
</dbReference>
<dbReference type="EMBL" id="FNAO01000005">
    <property type="protein sequence ID" value="SDE44457.1"/>
    <property type="molecule type" value="Genomic_DNA"/>
</dbReference>
<evidence type="ECO:0000313" key="3">
    <source>
        <dbReference type="EMBL" id="SDE44457.1"/>
    </source>
</evidence>
<dbReference type="PRINTS" id="PR01438">
    <property type="entry name" value="UNVRSLSTRESS"/>
</dbReference>
<dbReference type="Gene3D" id="3.40.50.620">
    <property type="entry name" value="HUPs"/>
    <property type="match status" value="2"/>
</dbReference>
<feature type="domain" description="UspA" evidence="2">
    <location>
        <begin position="3"/>
        <end position="148"/>
    </location>
</feature>